<dbReference type="EMBL" id="JBEPSD010000002">
    <property type="protein sequence ID" value="MET4570240.1"/>
    <property type="molecule type" value="Genomic_DNA"/>
</dbReference>
<protein>
    <submittedName>
        <fullName evidence="1">Uncharacterized protein</fullName>
    </submittedName>
</protein>
<reference evidence="1 2" key="1">
    <citation type="submission" date="2024-06" db="EMBL/GenBank/DDBJ databases">
        <title>Sorghum-associated microbial communities from plants grown in Nebraska, USA.</title>
        <authorList>
            <person name="Schachtman D."/>
        </authorList>
    </citation>
    <scope>NUCLEOTIDE SEQUENCE [LARGE SCALE GENOMIC DNA]</scope>
    <source>
        <strain evidence="1 2">1757</strain>
    </source>
</reference>
<evidence type="ECO:0000313" key="2">
    <source>
        <dbReference type="Proteomes" id="UP001549251"/>
    </source>
</evidence>
<organism evidence="1 2">
    <name type="scientific">Rhodanobacter soli</name>
    <dbReference type="NCBI Taxonomy" id="590609"/>
    <lineage>
        <taxon>Bacteria</taxon>
        <taxon>Pseudomonadati</taxon>
        <taxon>Pseudomonadota</taxon>
        <taxon>Gammaproteobacteria</taxon>
        <taxon>Lysobacterales</taxon>
        <taxon>Rhodanobacteraceae</taxon>
        <taxon>Rhodanobacter</taxon>
    </lineage>
</organism>
<comment type="caution">
    <text evidence="1">The sequence shown here is derived from an EMBL/GenBank/DDBJ whole genome shotgun (WGS) entry which is preliminary data.</text>
</comment>
<evidence type="ECO:0000313" key="1">
    <source>
        <dbReference type="EMBL" id="MET4570240.1"/>
    </source>
</evidence>
<dbReference type="Proteomes" id="UP001549251">
    <property type="component" value="Unassembled WGS sequence"/>
</dbReference>
<sequence length="339" mass="36418">MNKDQLTRWNDTIGYLNTKFPLAVPKIGDHINTIVGVALRATISQQLALGSTNGVHPNTNANKNARHALRALLLCQRVYFSDLWAKQNFVGQQVAVALSSLDANWKALSLNTWGMRSEQSICDAIAMFAILPNATAQDVSDTAKLGAPTGLPPAIAGNLNAARSTFAVTGAAETCYRGVLGWLLKSGVVSFRWFMQNAAPTGKASLDDLFGDGIEVWPASTPFTDASVLPDVEAGYVVHMWNENTGTAGWNGHWVISNGDGTFCGVNNGEVKAGPGKVEVLKKFSNNGVLRAQFEGYGGNEMVEVVGPKGFLVLQEKQPVTASRGRMVKFNPLNLPNRM</sequence>
<dbReference type="RefSeq" id="WP_354550848.1">
    <property type="nucleotide sequence ID" value="NZ_JBEPSD010000002.1"/>
</dbReference>
<keyword evidence="2" id="KW-1185">Reference proteome</keyword>
<gene>
    <name evidence="1" type="ORF">ABIE04_002601</name>
</gene>
<accession>A0ABV2PYW7</accession>
<proteinExistence type="predicted"/>
<name>A0ABV2PYW7_9GAMM</name>